<evidence type="ECO:0000313" key="5">
    <source>
        <dbReference type="Proteomes" id="UP001153954"/>
    </source>
</evidence>
<dbReference type="InterPro" id="IPR044898">
    <property type="entry name" value="CDI_dom_sf"/>
</dbReference>
<dbReference type="AlphaFoldDB" id="A0AAU9TQM2"/>
<dbReference type="GO" id="GO:0051726">
    <property type="term" value="P:regulation of cell cycle"/>
    <property type="evidence" value="ECO:0007669"/>
    <property type="project" value="InterPro"/>
</dbReference>
<dbReference type="Proteomes" id="UP001153954">
    <property type="component" value="Unassembled WGS sequence"/>
</dbReference>
<evidence type="ECO:0000313" key="4">
    <source>
        <dbReference type="EMBL" id="CAH2087855.1"/>
    </source>
</evidence>
<dbReference type="GO" id="GO:0005634">
    <property type="term" value="C:nucleus"/>
    <property type="evidence" value="ECO:0007669"/>
    <property type="project" value="InterPro"/>
</dbReference>
<dbReference type="Gene3D" id="4.10.365.10">
    <property type="entry name" value="p27"/>
    <property type="match status" value="1"/>
</dbReference>
<comment type="caution">
    <text evidence="4">The sequence shown here is derived from an EMBL/GenBank/DDBJ whole genome shotgun (WGS) entry which is preliminary data.</text>
</comment>
<dbReference type="GO" id="GO:0004861">
    <property type="term" value="F:cyclin-dependent protein serine/threonine kinase inhibitor activity"/>
    <property type="evidence" value="ECO:0007669"/>
    <property type="project" value="InterPro"/>
</dbReference>
<accession>A0AAU9TQM2</accession>
<name>A0AAU9TQM2_EUPED</name>
<dbReference type="EMBL" id="CAKOGL010000007">
    <property type="protein sequence ID" value="CAH2087855.1"/>
    <property type="molecule type" value="Genomic_DNA"/>
</dbReference>
<reference evidence="4" key="1">
    <citation type="submission" date="2022-03" db="EMBL/GenBank/DDBJ databases">
        <authorList>
            <person name="Tunstrom K."/>
        </authorList>
    </citation>
    <scope>NUCLEOTIDE SEQUENCE</scope>
</reference>
<comment type="similarity">
    <text evidence="1">Belongs to the CDI family.</text>
</comment>
<protein>
    <recommendedName>
        <fullName evidence="3">Cyclin-dependent kinase inhibitor domain-containing protein</fullName>
    </recommendedName>
</protein>
<evidence type="ECO:0000256" key="1">
    <source>
        <dbReference type="ARBA" id="ARBA00006726"/>
    </source>
</evidence>
<evidence type="ECO:0000259" key="3">
    <source>
        <dbReference type="Pfam" id="PF02234"/>
    </source>
</evidence>
<gene>
    <name evidence="4" type="ORF">EEDITHA_LOCUS4072</name>
</gene>
<proteinExistence type="inferred from homology"/>
<dbReference type="Pfam" id="PF02234">
    <property type="entry name" value="CDI"/>
    <property type="match status" value="1"/>
</dbReference>
<sequence length="135" mass="15918">MHRPLSNPRVRRRLFEPDELTDQAKIDNFTNILQESITRDRIEKSQKWNFDFVKEVPLEGTYEWYPCNDVNNTADWIGVKSENDDGDENSCLSMRIQNEATPKTKTDETLPTLRKRKIDIDVTPETTARRRISFD</sequence>
<feature type="domain" description="Cyclin-dependent kinase inhibitor" evidence="3">
    <location>
        <begin position="33"/>
        <end position="64"/>
    </location>
</feature>
<organism evidence="4 5">
    <name type="scientific">Euphydryas editha</name>
    <name type="common">Edith's checkerspot</name>
    <dbReference type="NCBI Taxonomy" id="104508"/>
    <lineage>
        <taxon>Eukaryota</taxon>
        <taxon>Metazoa</taxon>
        <taxon>Ecdysozoa</taxon>
        <taxon>Arthropoda</taxon>
        <taxon>Hexapoda</taxon>
        <taxon>Insecta</taxon>
        <taxon>Pterygota</taxon>
        <taxon>Neoptera</taxon>
        <taxon>Endopterygota</taxon>
        <taxon>Lepidoptera</taxon>
        <taxon>Glossata</taxon>
        <taxon>Ditrysia</taxon>
        <taxon>Papilionoidea</taxon>
        <taxon>Nymphalidae</taxon>
        <taxon>Nymphalinae</taxon>
        <taxon>Euphydryas</taxon>
    </lineage>
</organism>
<dbReference type="InterPro" id="IPR003175">
    <property type="entry name" value="CDI_dom"/>
</dbReference>
<keyword evidence="2" id="KW-0649">Protein kinase inhibitor</keyword>
<evidence type="ECO:0000256" key="2">
    <source>
        <dbReference type="ARBA" id="ARBA00023013"/>
    </source>
</evidence>
<keyword evidence="5" id="KW-1185">Reference proteome</keyword>